<evidence type="ECO:0000256" key="2">
    <source>
        <dbReference type="ARBA" id="ARBA00022448"/>
    </source>
</evidence>
<dbReference type="PROSITE" id="PS00211">
    <property type="entry name" value="ABC_TRANSPORTER_1"/>
    <property type="match status" value="1"/>
</dbReference>
<keyword evidence="6" id="KW-0067">ATP-binding</keyword>
<comment type="similarity">
    <text evidence="1">Belongs to the ABC transporter superfamily.</text>
</comment>
<organism evidence="9 10">
    <name type="scientific">Caballeronia pedi</name>
    <dbReference type="NCBI Taxonomy" id="1777141"/>
    <lineage>
        <taxon>Bacteria</taxon>
        <taxon>Pseudomonadati</taxon>
        <taxon>Pseudomonadota</taxon>
        <taxon>Betaproteobacteria</taxon>
        <taxon>Burkholderiales</taxon>
        <taxon>Burkholderiaceae</taxon>
        <taxon>Caballeronia</taxon>
    </lineage>
</organism>
<sequence>MAKESNAVENAILQVDGLSVRYGKVEALHDGKLTVGAGQIVSVIGPNGAGKSTLLNAIMGALPQTGHSKGSVRYLGEEVSVLPIERRVSRGMCLVPEKRELFATMAVEDNLVLGAYRRKRAGERNYLDQLEHVFELFPRLKERRKQAAGTLSGGERQMLAVGRALMGKPQLLMLDEPSLGLAPLIVKEIFHIISALRQTGVATLLIEQNARAALQISDYGYVLETGEFALEGKADVLQHDPQVIETYLGLTKKVA</sequence>
<accession>A0A157ZZH6</accession>
<reference evidence="9" key="1">
    <citation type="submission" date="2016-01" db="EMBL/GenBank/DDBJ databases">
        <authorList>
            <person name="Peeters C."/>
        </authorList>
    </citation>
    <scope>NUCLEOTIDE SEQUENCE [LARGE SCALE GENOMIC DNA]</scope>
    <source>
        <strain evidence="9">LMG 29323</strain>
    </source>
</reference>
<evidence type="ECO:0000256" key="4">
    <source>
        <dbReference type="ARBA" id="ARBA00022519"/>
    </source>
</evidence>
<dbReference type="PANTHER" id="PTHR43820:SF6">
    <property type="entry name" value="ABC TRANSPORTER ATP-BINDING PROTEIN"/>
    <property type="match status" value="1"/>
</dbReference>
<dbReference type="GO" id="GO:0015807">
    <property type="term" value="P:L-amino acid transport"/>
    <property type="evidence" value="ECO:0007669"/>
    <property type="project" value="TreeGrafter"/>
</dbReference>
<dbReference type="GO" id="GO:0016887">
    <property type="term" value="F:ATP hydrolysis activity"/>
    <property type="evidence" value="ECO:0007669"/>
    <property type="project" value="InterPro"/>
</dbReference>
<gene>
    <name evidence="9" type="ORF">AWB80_01542</name>
</gene>
<dbReference type="InterPro" id="IPR003439">
    <property type="entry name" value="ABC_transporter-like_ATP-bd"/>
</dbReference>
<evidence type="ECO:0000256" key="3">
    <source>
        <dbReference type="ARBA" id="ARBA00022475"/>
    </source>
</evidence>
<dbReference type="RefSeq" id="WP_061174081.1">
    <property type="nucleotide sequence ID" value="NZ_FCOE02000004.1"/>
</dbReference>
<comment type="caution">
    <text evidence="9">The sequence shown here is derived from an EMBL/GenBank/DDBJ whole genome shotgun (WGS) entry which is preliminary data.</text>
</comment>
<evidence type="ECO:0000313" key="10">
    <source>
        <dbReference type="Proteomes" id="UP000054911"/>
    </source>
</evidence>
<dbReference type="Proteomes" id="UP000054911">
    <property type="component" value="Unassembled WGS sequence"/>
</dbReference>
<dbReference type="InterPro" id="IPR052156">
    <property type="entry name" value="BCAA_Transport_ATP-bd_LivF"/>
</dbReference>
<keyword evidence="10" id="KW-1185">Reference proteome</keyword>
<evidence type="ECO:0000256" key="7">
    <source>
        <dbReference type="ARBA" id="ARBA00022970"/>
    </source>
</evidence>
<proteinExistence type="inferred from homology"/>
<keyword evidence="5" id="KW-0547">Nucleotide-binding</keyword>
<keyword evidence="4" id="KW-0472">Membrane</keyword>
<dbReference type="OrthoDB" id="9776369at2"/>
<evidence type="ECO:0000313" key="9">
    <source>
        <dbReference type="EMBL" id="SAK50915.1"/>
    </source>
</evidence>
<dbReference type="InterPro" id="IPR003593">
    <property type="entry name" value="AAA+_ATPase"/>
</dbReference>
<evidence type="ECO:0000256" key="5">
    <source>
        <dbReference type="ARBA" id="ARBA00022741"/>
    </source>
</evidence>
<evidence type="ECO:0000256" key="1">
    <source>
        <dbReference type="ARBA" id="ARBA00005417"/>
    </source>
</evidence>
<dbReference type="Gene3D" id="3.40.50.300">
    <property type="entry name" value="P-loop containing nucleotide triphosphate hydrolases"/>
    <property type="match status" value="1"/>
</dbReference>
<dbReference type="STRING" id="1777141.AWB80_01542"/>
<keyword evidence="2" id="KW-0813">Transport</keyword>
<dbReference type="InterPro" id="IPR027417">
    <property type="entry name" value="P-loop_NTPase"/>
</dbReference>
<evidence type="ECO:0000259" key="8">
    <source>
        <dbReference type="PROSITE" id="PS50893"/>
    </source>
</evidence>
<protein>
    <submittedName>
        <fullName evidence="9">ABC transporter-like protein</fullName>
    </submittedName>
</protein>
<evidence type="ECO:0000256" key="6">
    <source>
        <dbReference type="ARBA" id="ARBA00022840"/>
    </source>
</evidence>
<keyword evidence="4" id="KW-0997">Cell inner membrane</keyword>
<dbReference type="GO" id="GO:0005524">
    <property type="term" value="F:ATP binding"/>
    <property type="evidence" value="ECO:0007669"/>
    <property type="project" value="UniProtKB-KW"/>
</dbReference>
<dbReference type="SMART" id="SM00382">
    <property type="entry name" value="AAA"/>
    <property type="match status" value="1"/>
</dbReference>
<dbReference type="PANTHER" id="PTHR43820">
    <property type="entry name" value="HIGH-AFFINITY BRANCHED-CHAIN AMINO ACID TRANSPORT ATP-BINDING PROTEIN LIVF"/>
    <property type="match status" value="1"/>
</dbReference>
<dbReference type="AlphaFoldDB" id="A0A157ZZH6"/>
<dbReference type="InterPro" id="IPR017871">
    <property type="entry name" value="ABC_transporter-like_CS"/>
</dbReference>
<dbReference type="CDD" id="cd03224">
    <property type="entry name" value="ABC_TM1139_LivF_branched"/>
    <property type="match status" value="1"/>
</dbReference>
<feature type="domain" description="ABC transporter" evidence="8">
    <location>
        <begin position="13"/>
        <end position="250"/>
    </location>
</feature>
<name>A0A157ZZH6_9BURK</name>
<dbReference type="PROSITE" id="PS50893">
    <property type="entry name" value="ABC_TRANSPORTER_2"/>
    <property type="match status" value="1"/>
</dbReference>
<dbReference type="GO" id="GO:0015658">
    <property type="term" value="F:branched-chain amino acid transmembrane transporter activity"/>
    <property type="evidence" value="ECO:0007669"/>
    <property type="project" value="TreeGrafter"/>
</dbReference>
<dbReference type="Pfam" id="PF00005">
    <property type="entry name" value="ABC_tran"/>
    <property type="match status" value="1"/>
</dbReference>
<dbReference type="SUPFAM" id="SSF52540">
    <property type="entry name" value="P-loop containing nucleoside triphosphate hydrolases"/>
    <property type="match status" value="1"/>
</dbReference>
<dbReference type="EMBL" id="FCOE02000004">
    <property type="protein sequence ID" value="SAK50915.1"/>
    <property type="molecule type" value="Genomic_DNA"/>
</dbReference>
<keyword evidence="7" id="KW-0029">Amino-acid transport</keyword>
<keyword evidence="3" id="KW-1003">Cell membrane</keyword>